<dbReference type="EnsemblPlants" id="TuG1812G0100000648.01.T01">
    <property type="protein sequence ID" value="TuG1812G0100000648.01.T01"/>
    <property type="gene ID" value="TuG1812G0100000648.01"/>
</dbReference>
<feature type="region of interest" description="Disordered" evidence="1">
    <location>
        <begin position="1"/>
        <end position="133"/>
    </location>
</feature>
<sequence length="149" mass="16406">QISPCPTPERICRRHKHRTSACAPNHPIAVASHPPHPRPLSQLPHRRRPPSAPSTADVAPSTPQQRRRAPNGHGPPPALTDSVAEPLHRRPPSSAERLPTLHRKIHLSSRRPPRKLHPSSKPVATTPSAVPPRSNLRCVATDVACFWPF</sequence>
<evidence type="ECO:0000313" key="2">
    <source>
        <dbReference type="EnsemblPlants" id="TuG1812G0100000648.01.T01"/>
    </source>
</evidence>
<organism evidence="2 3">
    <name type="scientific">Triticum urartu</name>
    <name type="common">Red wild einkorn</name>
    <name type="synonym">Crithodium urartu</name>
    <dbReference type="NCBI Taxonomy" id="4572"/>
    <lineage>
        <taxon>Eukaryota</taxon>
        <taxon>Viridiplantae</taxon>
        <taxon>Streptophyta</taxon>
        <taxon>Embryophyta</taxon>
        <taxon>Tracheophyta</taxon>
        <taxon>Spermatophyta</taxon>
        <taxon>Magnoliopsida</taxon>
        <taxon>Liliopsida</taxon>
        <taxon>Poales</taxon>
        <taxon>Poaceae</taxon>
        <taxon>BOP clade</taxon>
        <taxon>Pooideae</taxon>
        <taxon>Triticodae</taxon>
        <taxon>Triticeae</taxon>
        <taxon>Triticinae</taxon>
        <taxon>Triticum</taxon>
    </lineage>
</organism>
<proteinExistence type="predicted"/>
<protein>
    <submittedName>
        <fullName evidence="2">Uncharacterized protein</fullName>
    </submittedName>
</protein>
<reference evidence="2" key="2">
    <citation type="submission" date="2018-03" db="EMBL/GenBank/DDBJ databases">
        <title>The Triticum urartu genome reveals the dynamic nature of wheat genome evolution.</title>
        <authorList>
            <person name="Ling H."/>
            <person name="Ma B."/>
            <person name="Shi X."/>
            <person name="Liu H."/>
            <person name="Dong L."/>
            <person name="Sun H."/>
            <person name="Cao Y."/>
            <person name="Gao Q."/>
            <person name="Zheng S."/>
            <person name="Li Y."/>
            <person name="Yu Y."/>
            <person name="Du H."/>
            <person name="Qi M."/>
            <person name="Li Y."/>
            <person name="Yu H."/>
            <person name="Cui Y."/>
            <person name="Wang N."/>
            <person name="Chen C."/>
            <person name="Wu H."/>
            <person name="Zhao Y."/>
            <person name="Zhang J."/>
            <person name="Li Y."/>
            <person name="Zhou W."/>
            <person name="Zhang B."/>
            <person name="Hu W."/>
            <person name="Eijk M."/>
            <person name="Tang J."/>
            <person name="Witsenboer H."/>
            <person name="Zhao S."/>
            <person name="Li Z."/>
            <person name="Zhang A."/>
            <person name="Wang D."/>
            <person name="Liang C."/>
        </authorList>
    </citation>
    <scope>NUCLEOTIDE SEQUENCE [LARGE SCALE GENOMIC DNA]</scope>
    <source>
        <strain evidence="2">cv. G1812</strain>
    </source>
</reference>
<keyword evidence="3" id="KW-1185">Reference proteome</keyword>
<evidence type="ECO:0000313" key="3">
    <source>
        <dbReference type="Proteomes" id="UP000015106"/>
    </source>
</evidence>
<name>A0A8R7NYS2_TRIUA</name>
<accession>A0A8R7NYS2</accession>
<evidence type="ECO:0000256" key="1">
    <source>
        <dbReference type="SAM" id="MobiDB-lite"/>
    </source>
</evidence>
<feature type="compositionally biased region" description="Basic residues" evidence="1">
    <location>
        <begin position="100"/>
        <end position="118"/>
    </location>
</feature>
<reference evidence="3" key="1">
    <citation type="journal article" date="2013" name="Nature">
        <title>Draft genome of the wheat A-genome progenitor Triticum urartu.</title>
        <authorList>
            <person name="Ling H.Q."/>
            <person name="Zhao S."/>
            <person name="Liu D."/>
            <person name="Wang J."/>
            <person name="Sun H."/>
            <person name="Zhang C."/>
            <person name="Fan H."/>
            <person name="Li D."/>
            <person name="Dong L."/>
            <person name="Tao Y."/>
            <person name="Gao C."/>
            <person name="Wu H."/>
            <person name="Li Y."/>
            <person name="Cui Y."/>
            <person name="Guo X."/>
            <person name="Zheng S."/>
            <person name="Wang B."/>
            <person name="Yu K."/>
            <person name="Liang Q."/>
            <person name="Yang W."/>
            <person name="Lou X."/>
            <person name="Chen J."/>
            <person name="Feng M."/>
            <person name="Jian J."/>
            <person name="Zhang X."/>
            <person name="Luo G."/>
            <person name="Jiang Y."/>
            <person name="Liu J."/>
            <person name="Wang Z."/>
            <person name="Sha Y."/>
            <person name="Zhang B."/>
            <person name="Wu H."/>
            <person name="Tang D."/>
            <person name="Shen Q."/>
            <person name="Xue P."/>
            <person name="Zou S."/>
            <person name="Wang X."/>
            <person name="Liu X."/>
            <person name="Wang F."/>
            <person name="Yang Y."/>
            <person name="An X."/>
            <person name="Dong Z."/>
            <person name="Zhang K."/>
            <person name="Zhang X."/>
            <person name="Luo M.C."/>
            <person name="Dvorak J."/>
            <person name="Tong Y."/>
            <person name="Wang J."/>
            <person name="Yang H."/>
            <person name="Li Z."/>
            <person name="Wang D."/>
            <person name="Zhang A."/>
            <person name="Wang J."/>
        </authorList>
    </citation>
    <scope>NUCLEOTIDE SEQUENCE</scope>
    <source>
        <strain evidence="3">cv. G1812</strain>
    </source>
</reference>
<reference evidence="2" key="3">
    <citation type="submission" date="2022-06" db="UniProtKB">
        <authorList>
            <consortium name="EnsemblPlants"/>
        </authorList>
    </citation>
    <scope>IDENTIFICATION</scope>
</reference>
<dbReference type="Proteomes" id="UP000015106">
    <property type="component" value="Chromosome 1"/>
</dbReference>
<dbReference type="Gramene" id="TuG1812G0100000648.01.T01">
    <property type="protein sequence ID" value="TuG1812G0100000648.01.T01"/>
    <property type="gene ID" value="TuG1812G0100000648.01"/>
</dbReference>
<dbReference type="AlphaFoldDB" id="A0A8R7NYS2"/>